<dbReference type="PANTHER" id="PTHR47234:SF3">
    <property type="entry name" value="SECRETIN_TONB SHORT N-TERMINAL DOMAIN-CONTAINING PROTEIN"/>
    <property type="match status" value="1"/>
</dbReference>
<dbReference type="PROSITE" id="PS52016">
    <property type="entry name" value="TONB_DEPENDENT_REC_3"/>
    <property type="match status" value="1"/>
</dbReference>
<feature type="domain" description="TonB-dependent receptor plug" evidence="3">
    <location>
        <begin position="89"/>
        <end position="205"/>
    </location>
</feature>
<comment type="caution">
    <text evidence="4">The sequence shown here is derived from an EMBL/GenBank/DDBJ whole genome shotgun (WGS) entry which is preliminary data.</text>
</comment>
<dbReference type="InterPro" id="IPR012910">
    <property type="entry name" value="Plug_dom"/>
</dbReference>
<organism evidence="4 5">
    <name type="scientific">Stenotrophomonas nitritireducens</name>
    <dbReference type="NCBI Taxonomy" id="83617"/>
    <lineage>
        <taxon>Bacteria</taxon>
        <taxon>Pseudomonadati</taxon>
        <taxon>Pseudomonadota</taxon>
        <taxon>Gammaproteobacteria</taxon>
        <taxon>Lysobacterales</taxon>
        <taxon>Lysobacteraceae</taxon>
        <taxon>Stenotrophomonas</taxon>
    </lineage>
</organism>
<dbReference type="Gene3D" id="2.170.130.10">
    <property type="entry name" value="TonB-dependent receptor, plug domain"/>
    <property type="match status" value="1"/>
</dbReference>
<keyword evidence="1" id="KW-0998">Cell outer membrane</keyword>
<dbReference type="PANTHER" id="PTHR47234">
    <property type="match status" value="1"/>
</dbReference>
<dbReference type="Proteomes" id="UP000664815">
    <property type="component" value="Unassembled WGS sequence"/>
</dbReference>
<keyword evidence="4" id="KW-0675">Receptor</keyword>
<evidence type="ECO:0000256" key="1">
    <source>
        <dbReference type="PROSITE-ProRule" id="PRU01360"/>
    </source>
</evidence>
<keyword evidence="1" id="KW-1134">Transmembrane beta strand</keyword>
<feature type="region of interest" description="Disordered" evidence="2">
    <location>
        <begin position="1"/>
        <end position="27"/>
    </location>
</feature>
<evidence type="ECO:0000313" key="5">
    <source>
        <dbReference type="Proteomes" id="UP000664815"/>
    </source>
</evidence>
<comment type="similarity">
    <text evidence="1">Belongs to the TonB-dependent receptor family.</text>
</comment>
<evidence type="ECO:0000259" key="3">
    <source>
        <dbReference type="Pfam" id="PF07715"/>
    </source>
</evidence>
<comment type="subcellular location">
    <subcellularLocation>
        <location evidence="1">Cell outer membrane</location>
        <topology evidence="1">Multi-pass membrane protein</topology>
    </subcellularLocation>
</comment>
<evidence type="ECO:0000256" key="2">
    <source>
        <dbReference type="SAM" id="MobiDB-lite"/>
    </source>
</evidence>
<dbReference type="Pfam" id="PF07715">
    <property type="entry name" value="Plug"/>
    <property type="match status" value="1"/>
</dbReference>
<dbReference type="EMBL" id="JAFKMG010000971">
    <property type="protein sequence ID" value="MBN8799831.1"/>
    <property type="molecule type" value="Genomic_DNA"/>
</dbReference>
<keyword evidence="1" id="KW-0472">Membrane</keyword>
<evidence type="ECO:0000313" key="4">
    <source>
        <dbReference type="EMBL" id="MBN8799831.1"/>
    </source>
</evidence>
<keyword evidence="1" id="KW-0813">Transport</keyword>
<sequence>MSLAAGPAVSCRSSPGEKTVKHPTHRQPACRQNRLCAGIATSLARLLLVPATLAIAAPAALAQSAPAEKPTTLDRITVTGSNIPRVTTETASPVQVITRQEIDRTGKATIAEYLQTLTSDGAGSIPKSFGTGFAGGGSGISLRGLGAASTLVLLNGRRMAPYGLADDGQKVFTDLSVIPMDAVERVEVLKDGASAIYGSDAIAGVVNIILRSDFTGAILRGSYGLSGDSDGSQRKATLTAGTGSLADNGWNAFFSLDVGKSDAVRVSDRLNRKWIGTGDLRPWGFTIGNSQFLGGAITGANLNGGGSSPTGSLFDPATGQLVSLPGCSQFSNITPQDPNGGCLWDAGKFRDLVPEEKYV</sequence>
<name>A0A9D8KYW4_9GAMM</name>
<dbReference type="AlphaFoldDB" id="A0A9D8KYW4"/>
<dbReference type="SUPFAM" id="SSF56935">
    <property type="entry name" value="Porins"/>
    <property type="match status" value="1"/>
</dbReference>
<dbReference type="InterPro" id="IPR039426">
    <property type="entry name" value="TonB-dep_rcpt-like"/>
</dbReference>
<accession>A0A9D8KYW4</accession>
<dbReference type="InterPro" id="IPR037066">
    <property type="entry name" value="Plug_dom_sf"/>
</dbReference>
<gene>
    <name evidence="4" type="ORF">J0H45_10850</name>
</gene>
<reference evidence="4" key="1">
    <citation type="submission" date="2021-02" db="EMBL/GenBank/DDBJ databases">
        <title>Thiocyanate and organic carbon inputs drive convergent selection for specific autotrophic Afipia and Thiobacillus strains within complex microbiomes.</title>
        <authorList>
            <person name="Huddy R.J."/>
            <person name="Sachdeva R."/>
            <person name="Kadzinga F."/>
            <person name="Kantor R.S."/>
            <person name="Harrison S.T.L."/>
            <person name="Banfield J.F."/>
        </authorList>
    </citation>
    <scope>NUCLEOTIDE SEQUENCE</scope>
    <source>
        <strain evidence="4">SCN18_10_11_15_R1_P_69_7</strain>
    </source>
</reference>
<feature type="non-terminal residue" evidence="4">
    <location>
        <position position="359"/>
    </location>
</feature>
<dbReference type="GO" id="GO:0009279">
    <property type="term" value="C:cell outer membrane"/>
    <property type="evidence" value="ECO:0007669"/>
    <property type="project" value="UniProtKB-SubCell"/>
</dbReference>
<keyword evidence="1" id="KW-0812">Transmembrane</keyword>
<protein>
    <submittedName>
        <fullName evidence="4">TonB-dependent receptor plug domain-containing protein</fullName>
    </submittedName>
</protein>
<proteinExistence type="inferred from homology"/>